<name>A0A6C0EFR4_9ZZZZ</name>
<dbReference type="AlphaFoldDB" id="A0A6C0EFR4"/>
<evidence type="ECO:0000313" key="1">
    <source>
        <dbReference type="EMBL" id="QHT28047.1"/>
    </source>
</evidence>
<accession>A0A6C0EFR4</accession>
<reference evidence="1" key="1">
    <citation type="journal article" date="2020" name="Nature">
        <title>Giant virus diversity and host interactions through global metagenomics.</title>
        <authorList>
            <person name="Schulz F."/>
            <person name="Roux S."/>
            <person name="Paez-Espino D."/>
            <person name="Jungbluth S."/>
            <person name="Walsh D.A."/>
            <person name="Denef V.J."/>
            <person name="McMahon K.D."/>
            <person name="Konstantinidis K.T."/>
            <person name="Eloe-Fadrosh E.A."/>
            <person name="Kyrpides N.C."/>
            <person name="Woyke T."/>
        </authorList>
    </citation>
    <scope>NUCLEOTIDE SEQUENCE</scope>
    <source>
        <strain evidence="1">GVMAG-M-3300001348-25</strain>
    </source>
</reference>
<dbReference type="EMBL" id="MN738851">
    <property type="protein sequence ID" value="QHT28047.1"/>
    <property type="molecule type" value="Genomic_DNA"/>
</dbReference>
<sequence length="29" mass="3531">MFLFLLQLQKQIQILNTQIYHMDIVINVI</sequence>
<proteinExistence type="predicted"/>
<organism evidence="1">
    <name type="scientific">viral metagenome</name>
    <dbReference type="NCBI Taxonomy" id="1070528"/>
    <lineage>
        <taxon>unclassified sequences</taxon>
        <taxon>metagenomes</taxon>
        <taxon>organismal metagenomes</taxon>
    </lineage>
</organism>
<protein>
    <submittedName>
        <fullName evidence="1">Uncharacterized protein</fullName>
    </submittedName>
</protein>